<dbReference type="InterPro" id="IPR013563">
    <property type="entry name" value="Oligopep_ABC_C"/>
</dbReference>
<dbReference type="PANTHER" id="PTHR43297">
    <property type="entry name" value="OLIGOPEPTIDE TRANSPORT ATP-BINDING PROTEIN APPD"/>
    <property type="match status" value="1"/>
</dbReference>
<accession>A0A933NYQ6</accession>
<evidence type="ECO:0000256" key="3">
    <source>
        <dbReference type="ARBA" id="ARBA00022448"/>
    </source>
</evidence>
<dbReference type="InterPro" id="IPR003439">
    <property type="entry name" value="ABC_transporter-like_ATP-bd"/>
</dbReference>
<keyword evidence="7" id="KW-0472">Membrane</keyword>
<keyword evidence="5" id="KW-0547">Nucleotide-binding</keyword>
<evidence type="ECO:0000256" key="5">
    <source>
        <dbReference type="ARBA" id="ARBA00022741"/>
    </source>
</evidence>
<evidence type="ECO:0000256" key="4">
    <source>
        <dbReference type="ARBA" id="ARBA00022475"/>
    </source>
</evidence>
<feature type="domain" description="ABC transporter" evidence="8">
    <location>
        <begin position="17"/>
        <end position="263"/>
    </location>
</feature>
<comment type="subcellular location">
    <subcellularLocation>
        <location evidence="1">Cell inner membrane</location>
        <topology evidence="1">Peripheral membrane protein</topology>
    </subcellularLocation>
</comment>
<dbReference type="AlphaFoldDB" id="A0A933NYQ6"/>
<proteinExistence type="inferred from homology"/>
<name>A0A933NYQ6_9HYPH</name>
<dbReference type="Pfam" id="PF08352">
    <property type="entry name" value="oligo_HPY"/>
    <property type="match status" value="1"/>
</dbReference>
<dbReference type="FunFam" id="3.40.50.300:FF:000016">
    <property type="entry name" value="Oligopeptide ABC transporter ATP-binding component"/>
    <property type="match status" value="1"/>
</dbReference>
<sequence>MRPEFKVDRSGSAAPLIEVANMSVHFGDTKIVDRLSFTLMPGETLGIVGESGSGKSMTALAIMRLLPRGGTVTADRLRVLGEDLLAAGEARLEDVRGSVMGMIFQEPMTALNPVLTIGDQLGETVRRHTGVGRREARMRSIEALRRVGIPSPEQRVDDFPHRLSGGMRQRVMIAMALICRPRLLIADEPTTALDVTIQAQILDLMLDLQSEYGMGIVLISHDLRVVSAFTERVLILYLGQVMEDAPAATVFVDPRHPYTQGLLASVPPIDHDVAQLKAIEGMVPPVFALPPGCRFEPRCSHARAPCSSAVPPLVELGDRHWASCIRNTDYQFRPALT</sequence>
<evidence type="ECO:0000256" key="7">
    <source>
        <dbReference type="ARBA" id="ARBA00023136"/>
    </source>
</evidence>
<evidence type="ECO:0000313" key="10">
    <source>
        <dbReference type="Proteomes" id="UP000782610"/>
    </source>
</evidence>
<dbReference type="InterPro" id="IPR017871">
    <property type="entry name" value="ABC_transporter-like_CS"/>
</dbReference>
<dbReference type="InterPro" id="IPR027417">
    <property type="entry name" value="P-loop_NTPase"/>
</dbReference>
<evidence type="ECO:0000313" key="9">
    <source>
        <dbReference type="EMBL" id="MBI4924214.1"/>
    </source>
</evidence>
<dbReference type="Proteomes" id="UP000782610">
    <property type="component" value="Unassembled WGS sequence"/>
</dbReference>
<comment type="caution">
    <text evidence="9">The sequence shown here is derived from an EMBL/GenBank/DDBJ whole genome shotgun (WGS) entry which is preliminary data.</text>
</comment>
<keyword evidence="4" id="KW-1003">Cell membrane</keyword>
<dbReference type="GO" id="GO:0055085">
    <property type="term" value="P:transmembrane transport"/>
    <property type="evidence" value="ECO:0007669"/>
    <property type="project" value="UniProtKB-ARBA"/>
</dbReference>
<keyword evidence="3" id="KW-0813">Transport</keyword>
<comment type="similarity">
    <text evidence="2">Belongs to the ABC transporter superfamily.</text>
</comment>
<evidence type="ECO:0000256" key="6">
    <source>
        <dbReference type="ARBA" id="ARBA00022840"/>
    </source>
</evidence>
<reference evidence="9" key="1">
    <citation type="submission" date="2020-07" db="EMBL/GenBank/DDBJ databases">
        <title>Huge and variable diversity of episymbiotic CPR bacteria and DPANN archaea in groundwater ecosystems.</title>
        <authorList>
            <person name="He C.Y."/>
            <person name="Keren R."/>
            <person name="Whittaker M."/>
            <person name="Farag I.F."/>
            <person name="Doudna J."/>
            <person name="Cate J.H.D."/>
            <person name="Banfield J.F."/>
        </authorList>
    </citation>
    <scope>NUCLEOTIDE SEQUENCE</scope>
    <source>
        <strain evidence="9">NC_groundwater_1586_Pr3_B-0.1um_66_15</strain>
    </source>
</reference>
<dbReference type="SUPFAM" id="SSF52540">
    <property type="entry name" value="P-loop containing nucleoside triphosphate hydrolases"/>
    <property type="match status" value="1"/>
</dbReference>
<keyword evidence="6 9" id="KW-0067">ATP-binding</keyword>
<dbReference type="InterPro" id="IPR003593">
    <property type="entry name" value="AAA+_ATPase"/>
</dbReference>
<dbReference type="GO" id="GO:0005524">
    <property type="term" value="F:ATP binding"/>
    <property type="evidence" value="ECO:0007669"/>
    <property type="project" value="UniProtKB-KW"/>
</dbReference>
<dbReference type="CDD" id="cd03257">
    <property type="entry name" value="ABC_NikE_OppD_transporters"/>
    <property type="match status" value="1"/>
</dbReference>
<evidence type="ECO:0000256" key="1">
    <source>
        <dbReference type="ARBA" id="ARBA00004417"/>
    </source>
</evidence>
<evidence type="ECO:0000256" key="2">
    <source>
        <dbReference type="ARBA" id="ARBA00005417"/>
    </source>
</evidence>
<dbReference type="InterPro" id="IPR050388">
    <property type="entry name" value="ABC_Ni/Peptide_Import"/>
</dbReference>
<dbReference type="GO" id="GO:0015833">
    <property type="term" value="P:peptide transport"/>
    <property type="evidence" value="ECO:0007669"/>
    <property type="project" value="InterPro"/>
</dbReference>
<gene>
    <name evidence="9" type="ORF">HY834_20960</name>
</gene>
<dbReference type="NCBIfam" id="TIGR01727">
    <property type="entry name" value="oligo_HPY"/>
    <property type="match status" value="1"/>
</dbReference>
<dbReference type="Pfam" id="PF00005">
    <property type="entry name" value="ABC_tran"/>
    <property type="match status" value="1"/>
</dbReference>
<dbReference type="GO" id="GO:0016887">
    <property type="term" value="F:ATP hydrolysis activity"/>
    <property type="evidence" value="ECO:0007669"/>
    <property type="project" value="InterPro"/>
</dbReference>
<dbReference type="SMART" id="SM00382">
    <property type="entry name" value="AAA"/>
    <property type="match status" value="1"/>
</dbReference>
<dbReference type="Gene3D" id="3.40.50.300">
    <property type="entry name" value="P-loop containing nucleotide triphosphate hydrolases"/>
    <property type="match status" value="1"/>
</dbReference>
<organism evidence="9 10">
    <name type="scientific">Devosia nanyangense</name>
    <dbReference type="NCBI Taxonomy" id="1228055"/>
    <lineage>
        <taxon>Bacteria</taxon>
        <taxon>Pseudomonadati</taxon>
        <taxon>Pseudomonadota</taxon>
        <taxon>Alphaproteobacteria</taxon>
        <taxon>Hyphomicrobiales</taxon>
        <taxon>Devosiaceae</taxon>
        <taxon>Devosia</taxon>
    </lineage>
</organism>
<dbReference type="PROSITE" id="PS00211">
    <property type="entry name" value="ABC_TRANSPORTER_1"/>
    <property type="match status" value="1"/>
</dbReference>
<protein>
    <submittedName>
        <fullName evidence="9">ABC transporter ATP-binding protein</fullName>
    </submittedName>
</protein>
<dbReference type="GO" id="GO:0005886">
    <property type="term" value="C:plasma membrane"/>
    <property type="evidence" value="ECO:0007669"/>
    <property type="project" value="UniProtKB-SubCell"/>
</dbReference>
<dbReference type="EMBL" id="JACRAF010000069">
    <property type="protein sequence ID" value="MBI4924214.1"/>
    <property type="molecule type" value="Genomic_DNA"/>
</dbReference>
<dbReference type="PANTHER" id="PTHR43297:SF2">
    <property type="entry name" value="DIPEPTIDE TRANSPORT ATP-BINDING PROTEIN DPPD"/>
    <property type="match status" value="1"/>
</dbReference>
<evidence type="ECO:0000259" key="8">
    <source>
        <dbReference type="PROSITE" id="PS50893"/>
    </source>
</evidence>
<dbReference type="PROSITE" id="PS50893">
    <property type="entry name" value="ABC_TRANSPORTER_2"/>
    <property type="match status" value="1"/>
</dbReference>